<feature type="compositionally biased region" description="Low complexity" evidence="4">
    <location>
        <begin position="47"/>
        <end position="60"/>
    </location>
</feature>
<dbReference type="PROSITE" id="PS50011">
    <property type="entry name" value="PROTEIN_KINASE_DOM"/>
    <property type="match status" value="1"/>
</dbReference>
<keyword evidence="1 3" id="KW-0547">Nucleotide-binding</keyword>
<dbReference type="EMBL" id="AZBU02000003">
    <property type="protein sequence ID" value="TKR88322.1"/>
    <property type="molecule type" value="Genomic_DNA"/>
</dbReference>
<accession>A0A4U5NXU5</accession>
<evidence type="ECO:0000256" key="2">
    <source>
        <dbReference type="ARBA" id="ARBA00022840"/>
    </source>
</evidence>
<dbReference type="SUPFAM" id="SSF55550">
    <property type="entry name" value="SH2 domain"/>
    <property type="match status" value="1"/>
</dbReference>
<evidence type="ECO:0000256" key="1">
    <source>
        <dbReference type="ARBA" id="ARBA00022741"/>
    </source>
</evidence>
<feature type="region of interest" description="Disordered" evidence="4">
    <location>
        <begin position="454"/>
        <end position="575"/>
    </location>
</feature>
<evidence type="ECO:0000313" key="6">
    <source>
        <dbReference type="EMBL" id="TKR88322.1"/>
    </source>
</evidence>
<dbReference type="InterPro" id="IPR001245">
    <property type="entry name" value="Ser-Thr/Tyr_kinase_cat_dom"/>
</dbReference>
<feature type="binding site" evidence="3">
    <location>
        <position position="225"/>
    </location>
    <ligand>
        <name>ATP</name>
        <dbReference type="ChEBI" id="CHEBI:30616"/>
    </ligand>
</feature>
<feature type="region of interest" description="Disordered" evidence="4">
    <location>
        <begin position="17"/>
        <end position="72"/>
    </location>
</feature>
<evidence type="ECO:0000256" key="4">
    <source>
        <dbReference type="SAM" id="MobiDB-lite"/>
    </source>
</evidence>
<dbReference type="PROSITE" id="PS00109">
    <property type="entry name" value="PROTEIN_KINASE_TYR"/>
    <property type="match status" value="1"/>
</dbReference>
<reference evidence="6 7" key="2">
    <citation type="journal article" date="2019" name="G3 (Bethesda)">
        <title>Hybrid Assembly of the Genome of the Entomopathogenic Nematode Steinernema carpocapsae Identifies the X-Chromosome.</title>
        <authorList>
            <person name="Serra L."/>
            <person name="Macchietto M."/>
            <person name="Macias-Munoz A."/>
            <person name="McGill C.J."/>
            <person name="Rodriguez I.M."/>
            <person name="Rodriguez B."/>
            <person name="Murad R."/>
            <person name="Mortazavi A."/>
        </authorList>
    </citation>
    <scope>NUCLEOTIDE SEQUENCE [LARGE SCALE GENOMIC DNA]</scope>
    <source>
        <strain evidence="6 7">ALL</strain>
    </source>
</reference>
<comment type="caution">
    <text evidence="6">The sequence shown here is derived from an EMBL/GenBank/DDBJ whole genome shotgun (WGS) entry which is preliminary data.</text>
</comment>
<dbReference type="Proteomes" id="UP000298663">
    <property type="component" value="Unassembled WGS sequence"/>
</dbReference>
<dbReference type="InterPro" id="IPR011009">
    <property type="entry name" value="Kinase-like_dom_sf"/>
</dbReference>
<dbReference type="Pfam" id="PF07714">
    <property type="entry name" value="PK_Tyr_Ser-Thr"/>
    <property type="match status" value="1"/>
</dbReference>
<organism evidence="6 7">
    <name type="scientific">Steinernema carpocapsae</name>
    <name type="common">Entomopathogenic nematode</name>
    <dbReference type="NCBI Taxonomy" id="34508"/>
    <lineage>
        <taxon>Eukaryota</taxon>
        <taxon>Metazoa</taxon>
        <taxon>Ecdysozoa</taxon>
        <taxon>Nematoda</taxon>
        <taxon>Chromadorea</taxon>
        <taxon>Rhabditida</taxon>
        <taxon>Tylenchina</taxon>
        <taxon>Panagrolaimomorpha</taxon>
        <taxon>Strongyloidoidea</taxon>
        <taxon>Steinernematidae</taxon>
        <taxon>Steinernema</taxon>
    </lineage>
</organism>
<feature type="domain" description="Protein kinase" evidence="5">
    <location>
        <begin position="194"/>
        <end position="452"/>
    </location>
</feature>
<dbReference type="Gene3D" id="3.30.505.10">
    <property type="entry name" value="SH2 domain"/>
    <property type="match status" value="1"/>
</dbReference>
<gene>
    <name evidence="6" type="ORF">L596_012581</name>
</gene>
<evidence type="ECO:0000313" key="7">
    <source>
        <dbReference type="Proteomes" id="UP000298663"/>
    </source>
</evidence>
<dbReference type="PROSITE" id="PS00107">
    <property type="entry name" value="PROTEIN_KINASE_ATP"/>
    <property type="match status" value="1"/>
</dbReference>
<proteinExistence type="predicted"/>
<feature type="compositionally biased region" description="Basic residues" evidence="4">
    <location>
        <begin position="480"/>
        <end position="489"/>
    </location>
</feature>
<dbReference type="CDD" id="cd00192">
    <property type="entry name" value="PTKc"/>
    <property type="match status" value="1"/>
</dbReference>
<dbReference type="FunFam" id="3.30.200.20:FF:000518">
    <property type="entry name" value="Tyrosine-protein kinase"/>
    <property type="match status" value="1"/>
</dbReference>
<dbReference type="AlphaFoldDB" id="A0A4U5NXU5"/>
<dbReference type="InterPro" id="IPR008266">
    <property type="entry name" value="Tyr_kinase_AS"/>
</dbReference>
<dbReference type="OrthoDB" id="5861010at2759"/>
<feature type="compositionally biased region" description="Acidic residues" evidence="4">
    <location>
        <begin position="61"/>
        <end position="72"/>
    </location>
</feature>
<dbReference type="Gene3D" id="3.30.200.20">
    <property type="entry name" value="Phosphorylase Kinase, domain 1"/>
    <property type="match status" value="1"/>
</dbReference>
<dbReference type="InterPro" id="IPR050198">
    <property type="entry name" value="Non-receptor_tyrosine_kinases"/>
</dbReference>
<protein>
    <recommendedName>
        <fullName evidence="5">Protein kinase domain-containing protein</fullName>
    </recommendedName>
</protein>
<dbReference type="STRING" id="34508.A0A4U5NXU5"/>
<feature type="compositionally biased region" description="Basic residues" evidence="4">
    <location>
        <begin position="502"/>
        <end position="511"/>
    </location>
</feature>
<dbReference type="PANTHER" id="PTHR24418">
    <property type="entry name" value="TYROSINE-PROTEIN KINASE"/>
    <property type="match status" value="1"/>
</dbReference>
<evidence type="ECO:0000259" key="5">
    <source>
        <dbReference type="PROSITE" id="PS50011"/>
    </source>
</evidence>
<dbReference type="InterPro" id="IPR020635">
    <property type="entry name" value="Tyr_kinase_cat_dom"/>
</dbReference>
<feature type="compositionally biased region" description="Basic and acidic residues" evidence="4">
    <location>
        <begin position="457"/>
        <end position="479"/>
    </location>
</feature>
<dbReference type="GO" id="GO:0004713">
    <property type="term" value="F:protein tyrosine kinase activity"/>
    <property type="evidence" value="ECO:0007669"/>
    <property type="project" value="InterPro"/>
</dbReference>
<dbReference type="InterPro" id="IPR000719">
    <property type="entry name" value="Prot_kinase_dom"/>
</dbReference>
<dbReference type="PRINTS" id="PR00109">
    <property type="entry name" value="TYRKINASE"/>
</dbReference>
<dbReference type="SUPFAM" id="SSF56112">
    <property type="entry name" value="Protein kinase-like (PK-like)"/>
    <property type="match status" value="1"/>
</dbReference>
<keyword evidence="2 3" id="KW-0067">ATP-binding</keyword>
<dbReference type="SMART" id="SM00219">
    <property type="entry name" value="TyrKc"/>
    <property type="match status" value="1"/>
</dbReference>
<dbReference type="InterPro" id="IPR017441">
    <property type="entry name" value="Protein_kinase_ATP_BS"/>
</dbReference>
<dbReference type="GO" id="GO:0005524">
    <property type="term" value="F:ATP binding"/>
    <property type="evidence" value="ECO:0007669"/>
    <property type="project" value="UniProtKB-UniRule"/>
</dbReference>
<feature type="compositionally biased region" description="Low complexity" evidence="4">
    <location>
        <begin position="550"/>
        <end position="566"/>
    </location>
</feature>
<evidence type="ECO:0000256" key="3">
    <source>
        <dbReference type="PROSITE-ProRule" id="PRU10141"/>
    </source>
</evidence>
<sequence length="575" mass="64328">MQPLRDSLDLQHKVWTFPSPRGRLPESPFCSGPRTQTGRPSGFELRVSAMSKTESSSSSSLDDEDISDVEVPEDATSTAVQGIEKEEFYHGLLPAEDALKLLLRNGDYLLRVEDAGESGRVVYLSVRWDDNGHCFPLVTSPKGCTFDNANYATYVGELIRQLQEEGTPVSDRCGGILLKNGVARQEWEIRHDQIDLMRKLGEGAFGEVHLGVLEIRCKKLRVAVKQSKGVVNKEQIAEMMKEARLMRQYKHPHIVRFYGLAAEKEPVMIIMEFVGGGSLDSYLKKNGHKITPKHKTIMCHGAAKGLCYLHEHGCIHRDVAARNCLVTEKNNHVKISDFGLSTKDKKYVMDRNERAPIRWLAPEVMKTASYEQPADIWGFGVLCWEVFADGAIPYNEFTTADVKVNVHDPGFRLQMRADTPKDVVKIVESCWNADVQARPSMKDVVNGFHKYKKRQAKKYEEGNTQKSKETSKDSQESKESKKKKKKKRSKDVGGCKAGASAKSKRNKPKRRSKDEITRCQSPEVVGKSPGKSPGNRPSPAGKKKAKKPNASKNTVDTSSSLSNSKSVKPKKNVRK</sequence>
<dbReference type="Gene3D" id="1.10.510.10">
    <property type="entry name" value="Transferase(Phosphotransferase) domain 1"/>
    <property type="match status" value="1"/>
</dbReference>
<dbReference type="InterPro" id="IPR036860">
    <property type="entry name" value="SH2_dom_sf"/>
</dbReference>
<reference evidence="6 7" key="1">
    <citation type="journal article" date="2015" name="Genome Biol.">
        <title>Comparative genomics of Steinernema reveals deeply conserved gene regulatory networks.</title>
        <authorList>
            <person name="Dillman A.R."/>
            <person name="Macchietto M."/>
            <person name="Porter C.F."/>
            <person name="Rogers A."/>
            <person name="Williams B."/>
            <person name="Antoshechkin I."/>
            <person name="Lee M.M."/>
            <person name="Goodwin Z."/>
            <person name="Lu X."/>
            <person name="Lewis E.E."/>
            <person name="Goodrich-Blair H."/>
            <person name="Stock S.P."/>
            <person name="Adams B.J."/>
            <person name="Sternberg P.W."/>
            <person name="Mortazavi A."/>
        </authorList>
    </citation>
    <scope>NUCLEOTIDE SEQUENCE [LARGE SCALE GENOMIC DNA]</scope>
    <source>
        <strain evidence="6 7">ALL</strain>
    </source>
</reference>
<name>A0A4U5NXU5_STECR</name>
<keyword evidence="7" id="KW-1185">Reference proteome</keyword>